<dbReference type="KEGG" id="slb:AWJ20_1444"/>
<evidence type="ECO:0000256" key="6">
    <source>
        <dbReference type="ARBA" id="ARBA00023004"/>
    </source>
</evidence>
<dbReference type="Pfam" id="PF02668">
    <property type="entry name" value="TauD"/>
    <property type="match status" value="1"/>
</dbReference>
<dbReference type="InterPro" id="IPR051323">
    <property type="entry name" value="AtsK-like"/>
</dbReference>
<feature type="domain" description="TauD/TfdA-like" evidence="7">
    <location>
        <begin position="98"/>
        <end position="369"/>
    </location>
</feature>
<dbReference type="AlphaFoldDB" id="A0A167DQ89"/>
<dbReference type="GO" id="GO:0005737">
    <property type="term" value="C:cytoplasm"/>
    <property type="evidence" value="ECO:0007669"/>
    <property type="project" value="TreeGrafter"/>
</dbReference>
<keyword evidence="6" id="KW-0408">Iron</keyword>
<reference evidence="8 9" key="1">
    <citation type="submission" date="2016-02" db="EMBL/GenBank/DDBJ databases">
        <title>Complete genome sequence and transcriptome regulation of the pentose utilising yeast Sugiyamaella lignohabitans.</title>
        <authorList>
            <person name="Bellasio M."/>
            <person name="Peymann A."/>
            <person name="Valli M."/>
            <person name="Sipitzky M."/>
            <person name="Graf A."/>
            <person name="Sauer M."/>
            <person name="Marx H."/>
            <person name="Mattanovich D."/>
        </authorList>
    </citation>
    <scope>NUCLEOTIDE SEQUENCE [LARGE SCALE GENOMIC DNA]</scope>
    <source>
        <strain evidence="8 9">CBS 10342</strain>
    </source>
</reference>
<sequence>MSPAVATTLETDQLVNDFKKKVGFKRNYSKLLPANTLARYKKHGVDVSGEYPEVPTEYPVFLEDAINVRNKDRPHNERGAYADKEKKALFGAAKEVINLTANIGTEIVGLQLADLDDKQKDELALLIAERTVVFFRDQDLSPKKQLELGKYFGEVEVHPLVPHVPGLEGVTVLWPQQMQIEGGKATHKKPLGTAQWHSDLSHEYNPAGITHLHNDALPPGGAGGDTAWVSGYGAYDKLSPALQEFLDGKTAIYRSAHSYIDKKNPLGGLKFIEREHPIVRTHPATGWKALWINRHYTTRIVGLEPNESAAILNLLFDVFEKNLDIQVRFNWHSKPSAPGRGTSALWDNRISQHYAVFDYDDDERHGTRVAVLSERPYFDKNSKSRRQALGLD</sequence>
<dbReference type="RefSeq" id="XP_018735639.1">
    <property type="nucleotide sequence ID" value="XM_018878324.1"/>
</dbReference>
<evidence type="ECO:0000256" key="1">
    <source>
        <dbReference type="ARBA" id="ARBA00001954"/>
    </source>
</evidence>
<dbReference type="OrthoDB" id="10257314at2759"/>
<proteinExistence type="inferred from homology"/>
<dbReference type="Proteomes" id="UP000189580">
    <property type="component" value="Chromosome a"/>
</dbReference>
<keyword evidence="9" id="KW-1185">Reference proteome</keyword>
<keyword evidence="4" id="KW-0223">Dioxygenase</keyword>
<dbReference type="GO" id="GO:0016706">
    <property type="term" value="F:2-oxoglutarate-dependent dioxygenase activity"/>
    <property type="evidence" value="ECO:0007669"/>
    <property type="project" value="TreeGrafter"/>
</dbReference>
<dbReference type="InterPro" id="IPR003819">
    <property type="entry name" value="TauD/TfdA-like"/>
</dbReference>
<evidence type="ECO:0000313" key="9">
    <source>
        <dbReference type="Proteomes" id="UP000189580"/>
    </source>
</evidence>
<evidence type="ECO:0000256" key="2">
    <source>
        <dbReference type="ARBA" id="ARBA00005896"/>
    </source>
</evidence>
<dbReference type="GeneID" id="30033247"/>
<gene>
    <name evidence="8" type="primary">JLP1</name>
    <name evidence="8" type="ORF">AWJ20_1444</name>
</gene>
<evidence type="ECO:0000256" key="4">
    <source>
        <dbReference type="ARBA" id="ARBA00022964"/>
    </source>
</evidence>
<dbReference type="FunFam" id="3.60.130.10:FF:000008">
    <property type="entry name" value="Alpha-ketoglutarate-dependent taurine dioxygenase"/>
    <property type="match status" value="1"/>
</dbReference>
<evidence type="ECO:0000313" key="8">
    <source>
        <dbReference type="EMBL" id="ANB13162.1"/>
    </source>
</evidence>
<accession>A0A167DQ89</accession>
<dbReference type="SUPFAM" id="SSF51197">
    <property type="entry name" value="Clavaminate synthase-like"/>
    <property type="match status" value="1"/>
</dbReference>
<dbReference type="GO" id="GO:0046872">
    <property type="term" value="F:metal ion binding"/>
    <property type="evidence" value="ECO:0007669"/>
    <property type="project" value="UniProtKB-KW"/>
</dbReference>
<protein>
    <submittedName>
        <fullName evidence="8">Jlp1p</fullName>
    </submittedName>
</protein>
<dbReference type="Gene3D" id="3.60.130.10">
    <property type="entry name" value="Clavaminate synthase-like"/>
    <property type="match status" value="1"/>
</dbReference>
<comment type="cofactor">
    <cofactor evidence="1">
        <name>Fe(2+)</name>
        <dbReference type="ChEBI" id="CHEBI:29033"/>
    </cofactor>
</comment>
<organism evidence="8 9">
    <name type="scientific">Sugiyamaella lignohabitans</name>
    <dbReference type="NCBI Taxonomy" id="796027"/>
    <lineage>
        <taxon>Eukaryota</taxon>
        <taxon>Fungi</taxon>
        <taxon>Dikarya</taxon>
        <taxon>Ascomycota</taxon>
        <taxon>Saccharomycotina</taxon>
        <taxon>Dipodascomycetes</taxon>
        <taxon>Dipodascales</taxon>
        <taxon>Trichomonascaceae</taxon>
        <taxon>Sugiyamaella</taxon>
    </lineage>
</organism>
<keyword evidence="5" id="KW-0560">Oxidoreductase</keyword>
<dbReference type="PANTHER" id="PTHR30468:SF9">
    <property type="entry name" value="ALPHA-KETOGLUTARATE-DEPENDENT TAURINE DIOXYGENASE (AFU_ORTHOLOGUE AFUA_3G01010)"/>
    <property type="match status" value="1"/>
</dbReference>
<dbReference type="EMBL" id="CP014501">
    <property type="protein sequence ID" value="ANB13162.1"/>
    <property type="molecule type" value="Genomic_DNA"/>
</dbReference>
<evidence type="ECO:0000256" key="5">
    <source>
        <dbReference type="ARBA" id="ARBA00023002"/>
    </source>
</evidence>
<keyword evidence="3" id="KW-0479">Metal-binding</keyword>
<name>A0A167DQ89_9ASCO</name>
<comment type="similarity">
    <text evidence="2">Belongs to the TfdA dioxygenase family.</text>
</comment>
<dbReference type="PANTHER" id="PTHR30468">
    <property type="entry name" value="ALPHA-KETOGLUTARATE-DEPENDENT SULFONATE DIOXYGENASE"/>
    <property type="match status" value="1"/>
</dbReference>
<evidence type="ECO:0000259" key="7">
    <source>
        <dbReference type="Pfam" id="PF02668"/>
    </source>
</evidence>
<evidence type="ECO:0000256" key="3">
    <source>
        <dbReference type="ARBA" id="ARBA00022723"/>
    </source>
</evidence>
<dbReference type="InterPro" id="IPR042098">
    <property type="entry name" value="TauD-like_sf"/>
</dbReference>